<dbReference type="InterPro" id="IPR016181">
    <property type="entry name" value="Acyl_CoA_acyltransferase"/>
</dbReference>
<reference evidence="2 3" key="1">
    <citation type="submission" date="2014-07" db="EMBL/GenBank/DDBJ databases">
        <title>Methanogenic archaea and the global carbon cycle.</title>
        <authorList>
            <person name="Henriksen J.R."/>
            <person name="Luke J."/>
            <person name="Reinhart S."/>
            <person name="Benedict M.N."/>
            <person name="Youngblut N.D."/>
            <person name="Metcalf M.E."/>
            <person name="Whitaker R.J."/>
            <person name="Metcalf W.W."/>
        </authorList>
    </citation>
    <scope>NUCLEOTIDE SEQUENCE [LARGE SCALE GENOMIC DNA]</scope>
    <source>
        <strain evidence="2 3">C16</strain>
    </source>
</reference>
<name>A0A0E3RUD5_METMZ</name>
<dbReference type="HOGENOM" id="CLU_086503_3_2_2"/>
<dbReference type="KEGG" id="mmac:MSMAC_0896"/>
<dbReference type="InterPro" id="IPR053144">
    <property type="entry name" value="Acetyltransferase_Butenolide"/>
</dbReference>
<dbReference type="PANTHER" id="PTHR43233:SF1">
    <property type="entry name" value="FAMILY N-ACETYLTRANSFERASE, PUTATIVE (AFU_ORTHOLOGUE AFUA_6G03350)-RELATED"/>
    <property type="match status" value="1"/>
</dbReference>
<evidence type="ECO:0000313" key="2">
    <source>
        <dbReference type="EMBL" id="AKB70786.1"/>
    </source>
</evidence>
<dbReference type="PROSITE" id="PS51186">
    <property type="entry name" value="GNAT"/>
    <property type="match status" value="1"/>
</dbReference>
<evidence type="ECO:0000313" key="3">
    <source>
        <dbReference type="Proteomes" id="UP000033071"/>
    </source>
</evidence>
<evidence type="ECO:0000259" key="1">
    <source>
        <dbReference type="PROSITE" id="PS51186"/>
    </source>
</evidence>
<organism evidence="2 3">
    <name type="scientific">Methanosarcina mazei C16</name>
    <dbReference type="NCBI Taxonomy" id="1434113"/>
    <lineage>
        <taxon>Archaea</taxon>
        <taxon>Methanobacteriati</taxon>
        <taxon>Methanobacteriota</taxon>
        <taxon>Stenosarchaea group</taxon>
        <taxon>Methanomicrobia</taxon>
        <taxon>Methanosarcinales</taxon>
        <taxon>Methanosarcinaceae</taxon>
        <taxon>Methanosarcina</taxon>
    </lineage>
</organism>
<dbReference type="AlphaFoldDB" id="A0A0E3RUD5"/>
<accession>A0A0E3RUD5</accession>
<dbReference type="SUPFAM" id="SSF55729">
    <property type="entry name" value="Acyl-CoA N-acyltransferases (Nat)"/>
    <property type="match status" value="1"/>
</dbReference>
<dbReference type="EC" id="2.3.1.128" evidence="2"/>
<dbReference type="RefSeq" id="WP_048037803.1">
    <property type="nucleotide sequence ID" value="NZ_CP009514.1"/>
</dbReference>
<dbReference type="Pfam" id="PF00583">
    <property type="entry name" value="Acetyltransf_1"/>
    <property type="match status" value="1"/>
</dbReference>
<proteinExistence type="predicted"/>
<sequence>MKGIEYKTSPPTFEEYFQLFSSTGWMPILRVSEDELKKVFDNTWYWITAYQNENIVGCGRLLSDGVLYAFVCDIIVMPDHQNKGVGSIILRQLAKKCQEANIKRVWLFAAPGKAEFYEKHGFTVRPGEAPGMQLGEFEYEK</sequence>
<keyword evidence="2" id="KW-0012">Acyltransferase</keyword>
<dbReference type="PATRIC" id="fig|1434113.4.peg.1126"/>
<dbReference type="PANTHER" id="PTHR43233">
    <property type="entry name" value="FAMILY N-ACETYLTRANSFERASE, PUTATIVE (AFU_ORTHOLOGUE AFUA_6G03350)-RELATED"/>
    <property type="match status" value="1"/>
</dbReference>
<dbReference type="Gene3D" id="3.40.630.30">
    <property type="match status" value="1"/>
</dbReference>
<gene>
    <name evidence="2" type="ORF">MSMAC_0896</name>
</gene>
<protein>
    <submittedName>
        <fullName evidence="2">Ribosomal-protein-alanine acetyltransferase</fullName>
        <ecNumber evidence="2">2.3.1.128</ecNumber>
    </submittedName>
</protein>
<dbReference type="GO" id="GO:0016747">
    <property type="term" value="F:acyltransferase activity, transferring groups other than amino-acyl groups"/>
    <property type="evidence" value="ECO:0007669"/>
    <property type="project" value="InterPro"/>
</dbReference>
<keyword evidence="2" id="KW-0808">Transferase</keyword>
<feature type="domain" description="N-acetyltransferase" evidence="1">
    <location>
        <begin position="4"/>
        <end position="141"/>
    </location>
</feature>
<dbReference type="GeneID" id="24880790"/>
<dbReference type="Proteomes" id="UP000033071">
    <property type="component" value="Chromosome"/>
</dbReference>
<dbReference type="InterPro" id="IPR000182">
    <property type="entry name" value="GNAT_dom"/>
</dbReference>
<dbReference type="CDD" id="cd04301">
    <property type="entry name" value="NAT_SF"/>
    <property type="match status" value="1"/>
</dbReference>
<dbReference type="EMBL" id="CP009514">
    <property type="protein sequence ID" value="AKB70786.1"/>
    <property type="molecule type" value="Genomic_DNA"/>
</dbReference>